<sequence>MPSGGSLGTLRPVAVLHDPEHVHCGPEDPVQGYVELSYIPSRHVAHDTELFGPCRIFLTLRGRLKVTVELGRRHGTQSLSDRTRRARVPLFSTPEMLVHDGPVQLSASQPRNYTFSLSFPADATIPDHVVAMCAPWDPSDDMFSMAPRQPLPPSMNMQRDEIAGFPDHVGVQYELATRLEMPGINVEFSYDLIDSGLNNKLARVDGGVSAWRGTKVLYERPRVARPVPLDLKHGTGWLLVKDRDLVHACDAGDSANGEGGGGFRAKASALLKGSLAWRPLCVIGWQISCAKDVHSGQPLLVQVRVQPSESKSTTPVMPAVELVKVTVAVETRVQARVFAEARGQLEFDKNEPGPEETVVVTLGKTQAKKPSPANDKEVGGNADVERAGDNGLFSAANDWTQMLTFPTITKDLGSSFTAPCIRRTYMFRVKSLVRIAGLDRQEQFEQPFTITVHPPLSGHSSATASTSRMAHDGIGNHATGENRAETLPQYEP</sequence>
<feature type="region of interest" description="Disordered" evidence="1">
    <location>
        <begin position="363"/>
        <end position="382"/>
    </location>
</feature>
<keyword evidence="3" id="KW-1185">Reference proteome</keyword>
<dbReference type="AlphaFoldDB" id="A0A9P9BMR6"/>
<dbReference type="EMBL" id="JAGTJQ010000006">
    <property type="protein sequence ID" value="KAH7029888.1"/>
    <property type="molecule type" value="Genomic_DNA"/>
</dbReference>
<comment type="caution">
    <text evidence="2">The sequence shown here is derived from an EMBL/GenBank/DDBJ whole genome shotgun (WGS) entry which is preliminary data.</text>
</comment>
<evidence type="ECO:0000313" key="3">
    <source>
        <dbReference type="Proteomes" id="UP000756346"/>
    </source>
</evidence>
<accession>A0A9P9BMR6</accession>
<name>A0A9P9BMR6_9PEZI</name>
<dbReference type="Proteomes" id="UP000756346">
    <property type="component" value="Unassembled WGS sequence"/>
</dbReference>
<reference evidence="2" key="1">
    <citation type="journal article" date="2021" name="Nat. Commun.">
        <title>Genetic determinants of endophytism in the Arabidopsis root mycobiome.</title>
        <authorList>
            <person name="Mesny F."/>
            <person name="Miyauchi S."/>
            <person name="Thiergart T."/>
            <person name="Pickel B."/>
            <person name="Atanasova L."/>
            <person name="Karlsson M."/>
            <person name="Huettel B."/>
            <person name="Barry K.W."/>
            <person name="Haridas S."/>
            <person name="Chen C."/>
            <person name="Bauer D."/>
            <person name="Andreopoulos W."/>
            <person name="Pangilinan J."/>
            <person name="LaButti K."/>
            <person name="Riley R."/>
            <person name="Lipzen A."/>
            <person name="Clum A."/>
            <person name="Drula E."/>
            <person name="Henrissat B."/>
            <person name="Kohler A."/>
            <person name="Grigoriev I.V."/>
            <person name="Martin F.M."/>
            <person name="Hacquard S."/>
        </authorList>
    </citation>
    <scope>NUCLEOTIDE SEQUENCE</scope>
    <source>
        <strain evidence="2">MPI-CAGE-CH-0230</strain>
    </source>
</reference>
<gene>
    <name evidence="2" type="ORF">B0I36DRAFT_432482</name>
</gene>
<evidence type="ECO:0000313" key="2">
    <source>
        <dbReference type="EMBL" id="KAH7029888.1"/>
    </source>
</evidence>
<feature type="region of interest" description="Disordered" evidence="1">
    <location>
        <begin position="455"/>
        <end position="492"/>
    </location>
</feature>
<feature type="compositionally biased region" description="Polar residues" evidence="1">
    <location>
        <begin position="458"/>
        <end position="468"/>
    </location>
</feature>
<dbReference type="GeneID" id="70192173"/>
<protein>
    <submittedName>
        <fullName evidence="2">Uncharacterized protein</fullName>
    </submittedName>
</protein>
<dbReference type="RefSeq" id="XP_046012176.1">
    <property type="nucleotide sequence ID" value="XM_046162627.1"/>
</dbReference>
<evidence type="ECO:0000256" key="1">
    <source>
        <dbReference type="SAM" id="MobiDB-lite"/>
    </source>
</evidence>
<dbReference type="OrthoDB" id="2333384at2759"/>
<proteinExistence type="predicted"/>
<organism evidence="2 3">
    <name type="scientific">Microdochium trichocladiopsis</name>
    <dbReference type="NCBI Taxonomy" id="1682393"/>
    <lineage>
        <taxon>Eukaryota</taxon>
        <taxon>Fungi</taxon>
        <taxon>Dikarya</taxon>
        <taxon>Ascomycota</taxon>
        <taxon>Pezizomycotina</taxon>
        <taxon>Sordariomycetes</taxon>
        <taxon>Xylariomycetidae</taxon>
        <taxon>Xylariales</taxon>
        <taxon>Microdochiaceae</taxon>
        <taxon>Microdochium</taxon>
    </lineage>
</organism>